<protein>
    <submittedName>
        <fullName evidence="1">AAA family ATPase</fullName>
    </submittedName>
</protein>
<dbReference type="AlphaFoldDB" id="A0A7C4KZX6"/>
<name>A0A7C4KZX6_9CHLR</name>
<accession>A0A7C4KZX6</accession>
<comment type="caution">
    <text evidence="1">The sequence shown here is derived from an EMBL/GenBank/DDBJ whole genome shotgun (WGS) entry which is preliminary data.</text>
</comment>
<dbReference type="Gene3D" id="3.40.50.300">
    <property type="entry name" value="P-loop containing nucleotide triphosphate hydrolases"/>
    <property type="match status" value="1"/>
</dbReference>
<reference evidence="1" key="1">
    <citation type="journal article" date="2020" name="mSystems">
        <title>Genome- and Community-Level Interaction Insights into Carbon Utilization and Element Cycling Functions of Hydrothermarchaeota in Hydrothermal Sediment.</title>
        <authorList>
            <person name="Zhou Z."/>
            <person name="Liu Y."/>
            <person name="Xu W."/>
            <person name="Pan J."/>
            <person name="Luo Z.H."/>
            <person name="Li M."/>
        </authorList>
    </citation>
    <scope>NUCLEOTIDE SEQUENCE [LARGE SCALE GENOMIC DNA]</scope>
    <source>
        <strain evidence="1">SpSt-556</strain>
    </source>
</reference>
<gene>
    <name evidence="1" type="ORF">ENT17_00475</name>
</gene>
<dbReference type="InterPro" id="IPR027417">
    <property type="entry name" value="P-loop_NTPase"/>
</dbReference>
<evidence type="ECO:0000313" key="1">
    <source>
        <dbReference type="EMBL" id="HGS86075.1"/>
    </source>
</evidence>
<organism evidence="1">
    <name type="scientific">Bellilinea caldifistulae</name>
    <dbReference type="NCBI Taxonomy" id="360411"/>
    <lineage>
        <taxon>Bacteria</taxon>
        <taxon>Bacillati</taxon>
        <taxon>Chloroflexota</taxon>
        <taxon>Anaerolineae</taxon>
        <taxon>Anaerolineales</taxon>
        <taxon>Anaerolineaceae</taxon>
        <taxon>Bellilinea</taxon>
    </lineage>
</organism>
<dbReference type="SUPFAM" id="SSF52540">
    <property type="entry name" value="P-loop containing nucleoside triphosphate hydrolases"/>
    <property type="match status" value="1"/>
</dbReference>
<dbReference type="EMBL" id="DSXR01000008">
    <property type="protein sequence ID" value="HGS86075.1"/>
    <property type="molecule type" value="Genomic_DNA"/>
</dbReference>
<sequence>MDDLPFTLPVRSALAQFQVLNDDEKRQFYWALQNPSRTRQEVSEQPSSADPWQVFTLADAYQERPPVEYVAGRLFALPSLNILYGAPGTLKSFLLADLAVCVAGGLEWLPPAPWLNSSRGNAAGRGIPTRQRAVMWLDFDNGRRRTHDRFGALGRARGLPPDVPLYYYSMPTPWLDASDKASVGALAARIREFGVQLVLIDNLGVISGDAEENSGDMAKVMSEFRQLAEETGAAVVLVHHQRKSNGSLGRAGDTLRGHSSIEASLDLALLVDREDLADTVTLRATKVRGADVLPFSAVFTYENRADGELYKASFYGIAAEDMRSGGAIEREIFAALGAAAMNKTDLAKRVKEALPEVGINRIRDYIDRLAASQRLKVASGRNNTERIYQLAD</sequence>
<dbReference type="Pfam" id="PF13481">
    <property type="entry name" value="AAA_25"/>
    <property type="match status" value="1"/>
</dbReference>
<proteinExistence type="predicted"/>